<dbReference type="OrthoDB" id="7679559at2"/>
<reference evidence="4" key="1">
    <citation type="submission" date="2015-07" db="EMBL/GenBank/DDBJ databases">
        <authorList>
            <person name="Rodrigo-Torres Lidia"/>
            <person name="Arahal R.David."/>
        </authorList>
    </citation>
    <scope>NUCLEOTIDE SEQUENCE [LARGE SCALE GENOMIC DNA]</scope>
    <source>
        <strain evidence="4">CECT 4801</strain>
    </source>
</reference>
<gene>
    <name evidence="3" type="ORF">LAL4801_02291</name>
</gene>
<dbReference type="RefSeq" id="WP_055656123.1">
    <property type="nucleotide sequence ID" value="NZ_CP045617.1"/>
</dbReference>
<dbReference type="AlphaFoldDB" id="A0A0M6Y3B0"/>
<feature type="chain" id="PRO_5005807535" evidence="2">
    <location>
        <begin position="30"/>
        <end position="101"/>
    </location>
</feature>
<feature type="region of interest" description="Disordered" evidence="1">
    <location>
        <begin position="38"/>
        <end position="60"/>
    </location>
</feature>
<evidence type="ECO:0000313" key="4">
    <source>
        <dbReference type="Proteomes" id="UP000048926"/>
    </source>
</evidence>
<dbReference type="EMBL" id="CXST01000001">
    <property type="protein sequence ID" value="CTQ43849.1"/>
    <property type="molecule type" value="Genomic_DNA"/>
</dbReference>
<name>A0A0M6Y3B0_9HYPH</name>
<feature type="signal peptide" evidence="2">
    <location>
        <begin position="1"/>
        <end position="29"/>
    </location>
</feature>
<keyword evidence="4" id="KW-1185">Reference proteome</keyword>
<dbReference type="Proteomes" id="UP000048926">
    <property type="component" value="Unassembled WGS sequence"/>
</dbReference>
<organism evidence="3 4">
    <name type="scientific">Roseibium aggregatum</name>
    <dbReference type="NCBI Taxonomy" id="187304"/>
    <lineage>
        <taxon>Bacteria</taxon>
        <taxon>Pseudomonadati</taxon>
        <taxon>Pseudomonadota</taxon>
        <taxon>Alphaproteobacteria</taxon>
        <taxon>Hyphomicrobiales</taxon>
        <taxon>Stappiaceae</taxon>
        <taxon>Roseibium</taxon>
    </lineage>
</organism>
<evidence type="ECO:0000256" key="2">
    <source>
        <dbReference type="SAM" id="SignalP"/>
    </source>
</evidence>
<evidence type="ECO:0000313" key="3">
    <source>
        <dbReference type="EMBL" id="CTQ43849.1"/>
    </source>
</evidence>
<accession>A0A0M6Y3B0</accession>
<protein>
    <submittedName>
        <fullName evidence="3">Uncharacterized protein</fullName>
    </submittedName>
</protein>
<sequence length="101" mass="10749">MFTHRKRIPTNAPTAIAVAALLASSLIVAEPLFTNEADAETAHNSNTPAPVEVEQKAAPKGDLKVELADVHGRPMRCVSGTRVTTCTGWPISHGMLAFNTE</sequence>
<proteinExistence type="predicted"/>
<evidence type="ECO:0000256" key="1">
    <source>
        <dbReference type="SAM" id="MobiDB-lite"/>
    </source>
</evidence>
<keyword evidence="2" id="KW-0732">Signal</keyword>